<dbReference type="InterPro" id="IPR005674">
    <property type="entry name" value="CocE/Ser_esterase"/>
</dbReference>
<evidence type="ECO:0000259" key="2">
    <source>
        <dbReference type="SMART" id="SM00939"/>
    </source>
</evidence>
<dbReference type="InterPro" id="IPR050585">
    <property type="entry name" value="Xaa-Pro_dipeptidyl-ppase/CocE"/>
</dbReference>
<sequence>MPPPVQVALQPIDKPSVGRNNYRKFDPCEEILPKGWNGYNSRPLPSDIHVSHDVAIKVRDGCTLYCDIYRPAAIKEPVSAIVAWSPYGKKFNGLTILKNLSWGLGIPNGVLSGLEKFEGPDPAVFCDKGFAVVNVDSRGCGDSEGTIAIMGSQEAEDGYDVIEALAKMPWSSGSIGLAGNSHLAIIQWFIAALEPPSLKAIAPWEACGDLYREQFVRGGIFDAGLFNFIIKTNIQGNFAIEDFKAMYTRAPKADSAYWKDKRADIEEIQIPTFISASYTSFVHTMGSIRGWMQVDTPHKWFRICPWQEWYDIWNCPDSTHELALFFDHFLNGKQNDFEKTPRVRISLLKFNADPIYDIVEGDYPIPRTEYKKMFFQSTGKLDWTPESESSVVSYNSEKYLDCASFTYTFGETSRLAGLPKAVLYMSTPNSNDMNIYAIIRKLDRNGKALLNLNIPWSSIAAQGAFPDRIEDIPKKNLNNLMFHSGSMGILRASRRHVDEKRSIHENYPFHTHDRDEYVTPGEVVKLEIGIWAMGVEYEEGESVRVEVHGQSPLLRGEFPVENPFPELASKGTHRVHVGGEEGSYVVLPFV</sequence>
<dbReference type="STRING" id="576137.A0A1L7WJ61"/>
<proteinExistence type="predicted"/>
<dbReference type="PANTHER" id="PTHR43056">
    <property type="entry name" value="PEPTIDASE S9 PROLYL OLIGOPEPTIDASE"/>
    <property type="match status" value="1"/>
</dbReference>
<dbReference type="InterPro" id="IPR000383">
    <property type="entry name" value="Xaa-Pro-like_dom"/>
</dbReference>
<evidence type="ECO:0000313" key="4">
    <source>
        <dbReference type="Proteomes" id="UP000184330"/>
    </source>
</evidence>
<protein>
    <submittedName>
        <fullName evidence="3">Probable acyl esterases</fullName>
    </submittedName>
</protein>
<dbReference type="EMBL" id="FJOG01000003">
    <property type="protein sequence ID" value="CZR52804.1"/>
    <property type="molecule type" value="Genomic_DNA"/>
</dbReference>
<evidence type="ECO:0000256" key="1">
    <source>
        <dbReference type="ARBA" id="ARBA00022801"/>
    </source>
</evidence>
<dbReference type="Proteomes" id="UP000184330">
    <property type="component" value="Unassembled WGS sequence"/>
</dbReference>
<dbReference type="AlphaFoldDB" id="A0A1L7WJ61"/>
<dbReference type="OrthoDB" id="2578740at2759"/>
<name>A0A1L7WJ61_9HELO</name>
<evidence type="ECO:0000313" key="3">
    <source>
        <dbReference type="EMBL" id="CZR52804.1"/>
    </source>
</evidence>
<dbReference type="NCBIfam" id="TIGR00976">
    <property type="entry name" value="CocE_NonD"/>
    <property type="match status" value="1"/>
</dbReference>
<dbReference type="SMART" id="SM00939">
    <property type="entry name" value="PepX_C"/>
    <property type="match status" value="1"/>
</dbReference>
<accession>A0A1L7WJ61</accession>
<feature type="domain" description="Xaa-Pro dipeptidyl-peptidase C-terminal" evidence="2">
    <location>
        <begin position="323"/>
        <end position="586"/>
    </location>
</feature>
<keyword evidence="4" id="KW-1185">Reference proteome</keyword>
<dbReference type="GO" id="GO:0008239">
    <property type="term" value="F:dipeptidyl-peptidase activity"/>
    <property type="evidence" value="ECO:0007669"/>
    <property type="project" value="InterPro"/>
</dbReference>
<dbReference type="SUPFAM" id="SSF49785">
    <property type="entry name" value="Galactose-binding domain-like"/>
    <property type="match status" value="1"/>
</dbReference>
<organism evidence="3 4">
    <name type="scientific">Phialocephala subalpina</name>
    <dbReference type="NCBI Taxonomy" id="576137"/>
    <lineage>
        <taxon>Eukaryota</taxon>
        <taxon>Fungi</taxon>
        <taxon>Dikarya</taxon>
        <taxon>Ascomycota</taxon>
        <taxon>Pezizomycotina</taxon>
        <taxon>Leotiomycetes</taxon>
        <taxon>Helotiales</taxon>
        <taxon>Mollisiaceae</taxon>
        <taxon>Phialocephala</taxon>
        <taxon>Phialocephala fortinii species complex</taxon>
    </lineage>
</organism>
<dbReference type="Pfam" id="PF08530">
    <property type="entry name" value="PepX_C"/>
    <property type="match status" value="1"/>
</dbReference>
<dbReference type="InterPro" id="IPR008979">
    <property type="entry name" value="Galactose-bd-like_sf"/>
</dbReference>
<dbReference type="InterPro" id="IPR013736">
    <property type="entry name" value="Xaa-Pro_dipept_C"/>
</dbReference>
<dbReference type="Gene3D" id="3.40.50.1820">
    <property type="entry name" value="alpha/beta hydrolase"/>
    <property type="match status" value="1"/>
</dbReference>
<dbReference type="Gene3D" id="2.60.120.260">
    <property type="entry name" value="Galactose-binding domain-like"/>
    <property type="match status" value="1"/>
</dbReference>
<dbReference type="SUPFAM" id="SSF53474">
    <property type="entry name" value="alpha/beta-Hydrolases"/>
    <property type="match status" value="1"/>
</dbReference>
<reference evidence="3 4" key="1">
    <citation type="submission" date="2016-03" db="EMBL/GenBank/DDBJ databases">
        <authorList>
            <person name="Ploux O."/>
        </authorList>
    </citation>
    <scope>NUCLEOTIDE SEQUENCE [LARGE SCALE GENOMIC DNA]</scope>
    <source>
        <strain evidence="3 4">UAMH 11012</strain>
    </source>
</reference>
<dbReference type="Pfam" id="PF02129">
    <property type="entry name" value="Peptidase_S15"/>
    <property type="match status" value="1"/>
</dbReference>
<dbReference type="PANTHER" id="PTHR43056:SF10">
    <property type="entry name" value="COCE_NOND FAMILY, PUTATIVE (AFU_ORTHOLOGUE AFUA_7G00600)-RELATED"/>
    <property type="match status" value="1"/>
</dbReference>
<gene>
    <name evidence="3" type="ORF">PAC_02681</name>
</gene>
<dbReference type="Gene3D" id="1.10.3020.20">
    <property type="match status" value="1"/>
</dbReference>
<keyword evidence="1" id="KW-0378">Hydrolase</keyword>
<dbReference type="InterPro" id="IPR029058">
    <property type="entry name" value="AB_hydrolase_fold"/>
</dbReference>